<name>A0A067RHG9_ZOONE</name>
<organism evidence="2 3">
    <name type="scientific">Zootermopsis nevadensis</name>
    <name type="common">Dampwood termite</name>
    <dbReference type="NCBI Taxonomy" id="136037"/>
    <lineage>
        <taxon>Eukaryota</taxon>
        <taxon>Metazoa</taxon>
        <taxon>Ecdysozoa</taxon>
        <taxon>Arthropoda</taxon>
        <taxon>Hexapoda</taxon>
        <taxon>Insecta</taxon>
        <taxon>Pterygota</taxon>
        <taxon>Neoptera</taxon>
        <taxon>Polyneoptera</taxon>
        <taxon>Dictyoptera</taxon>
        <taxon>Blattodea</taxon>
        <taxon>Blattoidea</taxon>
        <taxon>Termitoidae</taxon>
        <taxon>Termopsidae</taxon>
        <taxon>Zootermopsis</taxon>
    </lineage>
</organism>
<reference evidence="2 3" key="1">
    <citation type="journal article" date="2014" name="Nat. Commun.">
        <title>Molecular traces of alternative social organization in a termite genome.</title>
        <authorList>
            <person name="Terrapon N."/>
            <person name="Li C."/>
            <person name="Robertson H.M."/>
            <person name="Ji L."/>
            <person name="Meng X."/>
            <person name="Booth W."/>
            <person name="Chen Z."/>
            <person name="Childers C.P."/>
            <person name="Glastad K.M."/>
            <person name="Gokhale K."/>
            <person name="Gowin J."/>
            <person name="Gronenberg W."/>
            <person name="Hermansen R.A."/>
            <person name="Hu H."/>
            <person name="Hunt B.G."/>
            <person name="Huylmans A.K."/>
            <person name="Khalil S.M."/>
            <person name="Mitchell R.D."/>
            <person name="Munoz-Torres M.C."/>
            <person name="Mustard J.A."/>
            <person name="Pan H."/>
            <person name="Reese J.T."/>
            <person name="Scharf M.E."/>
            <person name="Sun F."/>
            <person name="Vogel H."/>
            <person name="Xiao J."/>
            <person name="Yang W."/>
            <person name="Yang Z."/>
            <person name="Yang Z."/>
            <person name="Zhou J."/>
            <person name="Zhu J."/>
            <person name="Brent C.S."/>
            <person name="Elsik C.G."/>
            <person name="Goodisman M.A."/>
            <person name="Liberles D.A."/>
            <person name="Roe R.M."/>
            <person name="Vargo E.L."/>
            <person name="Vilcinskas A."/>
            <person name="Wang J."/>
            <person name="Bornberg-Bauer E."/>
            <person name="Korb J."/>
            <person name="Zhang G."/>
            <person name="Liebig J."/>
        </authorList>
    </citation>
    <scope>NUCLEOTIDE SEQUENCE [LARGE SCALE GENOMIC DNA]</scope>
    <source>
        <tissue evidence="2">Whole organism</tissue>
    </source>
</reference>
<dbReference type="EMBL" id="KK852680">
    <property type="protein sequence ID" value="KDR18588.1"/>
    <property type="molecule type" value="Genomic_DNA"/>
</dbReference>
<keyword evidence="3" id="KW-1185">Reference proteome</keyword>
<dbReference type="AlphaFoldDB" id="A0A067RHG9"/>
<dbReference type="InParanoid" id="A0A067RHG9"/>
<gene>
    <name evidence="2" type="ORF">L798_06568</name>
</gene>
<proteinExistence type="predicted"/>
<accession>A0A067RHG9</accession>
<evidence type="ECO:0000313" key="3">
    <source>
        <dbReference type="Proteomes" id="UP000027135"/>
    </source>
</evidence>
<protein>
    <submittedName>
        <fullName evidence="2">Uncharacterized protein</fullName>
    </submittedName>
</protein>
<feature type="region of interest" description="Disordered" evidence="1">
    <location>
        <begin position="1"/>
        <end position="23"/>
    </location>
</feature>
<evidence type="ECO:0000313" key="2">
    <source>
        <dbReference type="EMBL" id="KDR18588.1"/>
    </source>
</evidence>
<evidence type="ECO:0000256" key="1">
    <source>
        <dbReference type="SAM" id="MobiDB-lite"/>
    </source>
</evidence>
<feature type="region of interest" description="Disordered" evidence="1">
    <location>
        <begin position="50"/>
        <end position="72"/>
    </location>
</feature>
<dbReference type="Proteomes" id="UP000027135">
    <property type="component" value="Unassembled WGS sequence"/>
</dbReference>
<sequence>MAAMEWTSPEPVMEAPHPLSPRVPEATQTAFPVLPGPLSHHSALFRAHPAQASAHFHSPDSSSSPPTFRMTGDPLVGLRGALKRAAFSDRSPFFSPSLSLTLRHAPSSYWFPCPRLILTPIPTG</sequence>